<evidence type="ECO:0000256" key="6">
    <source>
        <dbReference type="ARBA" id="ARBA00023152"/>
    </source>
</evidence>
<evidence type="ECO:0000256" key="1">
    <source>
        <dbReference type="ARBA" id="ARBA00005031"/>
    </source>
</evidence>
<dbReference type="SFLD" id="SFLDS00001">
    <property type="entry name" value="Enolase"/>
    <property type="match status" value="1"/>
</dbReference>
<feature type="transmembrane region" description="Helical" evidence="12">
    <location>
        <begin position="413"/>
        <end position="437"/>
    </location>
</feature>
<dbReference type="InterPro" id="IPR020810">
    <property type="entry name" value="Enolase_C"/>
</dbReference>
<dbReference type="EC" id="4.2.1.11" evidence="3"/>
<evidence type="ECO:0000256" key="5">
    <source>
        <dbReference type="ARBA" id="ARBA00022842"/>
    </source>
</evidence>
<dbReference type="InterPro" id="IPR036849">
    <property type="entry name" value="Enolase-like_C_sf"/>
</dbReference>
<keyword evidence="12" id="KW-0812">Transmembrane</keyword>
<dbReference type="SMART" id="SM01192">
    <property type="entry name" value="Enolase_C"/>
    <property type="match status" value="1"/>
</dbReference>
<dbReference type="Pfam" id="PF00113">
    <property type="entry name" value="Enolase_C"/>
    <property type="match status" value="1"/>
</dbReference>
<keyword evidence="16" id="KW-1185">Reference proteome</keyword>
<dbReference type="NCBIfam" id="TIGR01060">
    <property type="entry name" value="eno"/>
    <property type="match status" value="1"/>
</dbReference>
<feature type="domain" description="Enolase C-terminal TIM barrel" evidence="13">
    <location>
        <begin position="172"/>
        <end position="437"/>
    </location>
</feature>
<dbReference type="InterPro" id="IPR020809">
    <property type="entry name" value="Enolase_CS"/>
</dbReference>
<evidence type="ECO:0000256" key="7">
    <source>
        <dbReference type="ARBA" id="ARBA00023239"/>
    </source>
</evidence>
<evidence type="ECO:0000256" key="3">
    <source>
        <dbReference type="ARBA" id="ARBA00012058"/>
    </source>
</evidence>
<dbReference type="PROSITE" id="PS00164">
    <property type="entry name" value="ENOLASE"/>
    <property type="match status" value="1"/>
</dbReference>
<feature type="domain" description="Enolase N-terminal" evidence="14">
    <location>
        <begin position="3"/>
        <end position="164"/>
    </location>
</feature>
<dbReference type="HAMAP" id="MF_00318">
    <property type="entry name" value="Enolase"/>
    <property type="match status" value="1"/>
</dbReference>
<dbReference type="SUPFAM" id="SSF54826">
    <property type="entry name" value="Enolase N-terminal domain-like"/>
    <property type="match status" value="2"/>
</dbReference>
<dbReference type="InterPro" id="IPR029017">
    <property type="entry name" value="Enolase-like_N"/>
</dbReference>
<organism evidence="15 16">
    <name type="scientific">Schistosoma bovis</name>
    <name type="common">Blood fluke</name>
    <dbReference type="NCBI Taxonomy" id="6184"/>
    <lineage>
        <taxon>Eukaryota</taxon>
        <taxon>Metazoa</taxon>
        <taxon>Spiralia</taxon>
        <taxon>Lophotrochozoa</taxon>
        <taxon>Platyhelminthes</taxon>
        <taxon>Trematoda</taxon>
        <taxon>Digenea</taxon>
        <taxon>Strigeidida</taxon>
        <taxon>Schistosomatoidea</taxon>
        <taxon>Schistosomatidae</taxon>
        <taxon>Schistosoma</taxon>
    </lineage>
</organism>
<sequence length="451" mass="49032">MSIISIHARQIFDSRGNPTVEVDLKTSKGSSAADFKFHLKLTVINLIYRFICERTLFSGLYRAAVPSGASTGVHEALELRDTKSKAYMGKGVLTAVSNVNTIIAPALIQKNIPVTDQAAIDRFMIELDGTENKEKLGANAILGVSLAVCKAGAAEAGLPLYRYIAKLAGHENVIMPVPAFNVINGGSHAGNKLAMQEFMILPTGASSFTEAMKIGSEVYHNLKAVIKREYGLDACNVGDEGGFAPNIQDNMKGLQLLEEAIKIAGYTGKVEIGMDCAASEFHKNGKYDLDFKNPHSAESAWLSPDAMTNVYKEMISKYPIVSIEDPVDQDDWETWPKLTASTNIQVIIVGDDLTVTNPKRIKKAISSKACNCLLLKVNQIGSLTESIEACKLAQNAGWGVMVSHRSGETEDTFIADLVVGLCTGQVCLFISITFVNIRYKHYTNHSIVNYD</sequence>
<dbReference type="GO" id="GO:0004634">
    <property type="term" value="F:phosphopyruvate hydratase activity"/>
    <property type="evidence" value="ECO:0007669"/>
    <property type="project" value="UniProtKB-EC"/>
</dbReference>
<evidence type="ECO:0000256" key="4">
    <source>
        <dbReference type="ARBA" id="ARBA00017068"/>
    </source>
</evidence>
<evidence type="ECO:0000256" key="12">
    <source>
        <dbReference type="SAM" id="Phobius"/>
    </source>
</evidence>
<dbReference type="PANTHER" id="PTHR11902">
    <property type="entry name" value="ENOLASE"/>
    <property type="match status" value="1"/>
</dbReference>
<keyword evidence="7" id="KW-0456">Lyase</keyword>
<dbReference type="STRING" id="6184.A0A430QQA3"/>
<evidence type="ECO:0000256" key="9">
    <source>
        <dbReference type="ARBA" id="ARBA00032132"/>
    </source>
</evidence>
<dbReference type="EMBL" id="QMKO01001476">
    <property type="protein sequence ID" value="RTG89883.1"/>
    <property type="molecule type" value="Genomic_DNA"/>
</dbReference>
<dbReference type="CDD" id="cd03313">
    <property type="entry name" value="enolase"/>
    <property type="match status" value="1"/>
</dbReference>
<feature type="active site" description="Proton donor" evidence="10">
    <location>
        <position position="240"/>
    </location>
</feature>
<accession>A0A430QQA3</accession>
<dbReference type="SUPFAM" id="SSF51604">
    <property type="entry name" value="Enolase C-terminal domain-like"/>
    <property type="match status" value="1"/>
</dbReference>
<gene>
    <name evidence="15" type="ORF">DC041_0003737</name>
</gene>
<dbReference type="AlphaFoldDB" id="A0A430QQA3"/>
<dbReference type="Gene3D" id="3.30.390.10">
    <property type="entry name" value="Enolase-like, N-terminal domain"/>
    <property type="match status" value="1"/>
</dbReference>
<dbReference type="PRINTS" id="PR00148">
    <property type="entry name" value="ENOLASE"/>
</dbReference>
<keyword evidence="6" id="KW-0324">Glycolysis</keyword>
<dbReference type="Gene3D" id="3.20.20.120">
    <property type="entry name" value="Enolase-like C-terminal domain"/>
    <property type="match status" value="1"/>
</dbReference>
<dbReference type="PIRSF" id="PIRSF001400">
    <property type="entry name" value="Enolase"/>
    <property type="match status" value="1"/>
</dbReference>
<comment type="caution">
    <text evidence="15">The sequence shown here is derived from an EMBL/GenBank/DDBJ whole genome shotgun (WGS) entry which is preliminary data.</text>
</comment>
<keyword evidence="12" id="KW-0472">Membrane</keyword>
<keyword evidence="11" id="KW-0479">Metal-binding</keyword>
<keyword evidence="12" id="KW-1133">Transmembrane helix</keyword>
<comment type="similarity">
    <text evidence="2">Belongs to the enolase family.</text>
</comment>
<evidence type="ECO:0000313" key="16">
    <source>
        <dbReference type="Proteomes" id="UP000290809"/>
    </source>
</evidence>
<evidence type="ECO:0000259" key="14">
    <source>
        <dbReference type="SMART" id="SM01193"/>
    </source>
</evidence>
<evidence type="ECO:0000256" key="2">
    <source>
        <dbReference type="ARBA" id="ARBA00009604"/>
    </source>
</evidence>
<evidence type="ECO:0000256" key="8">
    <source>
        <dbReference type="ARBA" id="ARBA00031125"/>
    </source>
</evidence>
<dbReference type="PANTHER" id="PTHR11902:SF1">
    <property type="entry name" value="ENOLASE"/>
    <property type="match status" value="1"/>
</dbReference>
<dbReference type="SFLD" id="SFLDF00002">
    <property type="entry name" value="enolase"/>
    <property type="match status" value="1"/>
</dbReference>
<dbReference type="UniPathway" id="UPA00109">
    <property type="reaction ID" value="UER00187"/>
</dbReference>
<feature type="binding site" evidence="11">
    <location>
        <position position="275"/>
    </location>
    <ligand>
        <name>Mg(2+)</name>
        <dbReference type="ChEBI" id="CHEBI:18420"/>
    </ligand>
</feature>
<feature type="active site" description="Proton acceptor" evidence="10">
    <location>
        <position position="376"/>
    </location>
</feature>
<dbReference type="Proteomes" id="UP000290809">
    <property type="component" value="Unassembled WGS sequence"/>
</dbReference>
<feature type="binding site" evidence="11">
    <location>
        <position position="351"/>
    </location>
    <ligand>
        <name>Mg(2+)</name>
        <dbReference type="ChEBI" id="CHEBI:18420"/>
    </ligand>
</feature>
<dbReference type="SFLD" id="SFLDG00178">
    <property type="entry name" value="enolase"/>
    <property type="match status" value="1"/>
</dbReference>
<evidence type="ECO:0000259" key="13">
    <source>
        <dbReference type="SMART" id="SM01192"/>
    </source>
</evidence>
<protein>
    <recommendedName>
        <fullName evidence="4">Enolase</fullName>
        <ecNumber evidence="3">4.2.1.11</ecNumber>
    </recommendedName>
    <alternativeName>
        <fullName evidence="8">2-phospho-D-glycerate hydro-lyase</fullName>
    </alternativeName>
    <alternativeName>
        <fullName evidence="9">2-phosphoglycerate dehydratase</fullName>
    </alternativeName>
</protein>
<dbReference type="InterPro" id="IPR020811">
    <property type="entry name" value="Enolase_N"/>
</dbReference>
<evidence type="ECO:0000256" key="10">
    <source>
        <dbReference type="PIRSR" id="PIRSR001400-1"/>
    </source>
</evidence>
<keyword evidence="5 11" id="KW-0460">Magnesium</keyword>
<dbReference type="GO" id="GO:0000287">
    <property type="term" value="F:magnesium ion binding"/>
    <property type="evidence" value="ECO:0007669"/>
    <property type="project" value="InterPro"/>
</dbReference>
<dbReference type="Pfam" id="PF03952">
    <property type="entry name" value="Enolase_N"/>
    <property type="match status" value="1"/>
</dbReference>
<comment type="pathway">
    <text evidence="1">Carbohydrate degradation; glycolysis; pyruvate from D-glyceraldehyde 3-phosphate: step 4/5.</text>
</comment>
<dbReference type="FunFam" id="3.20.20.120:FF:000002">
    <property type="entry name" value="Enolase 1"/>
    <property type="match status" value="1"/>
</dbReference>
<name>A0A430QQA3_SCHBO</name>
<dbReference type="InterPro" id="IPR000941">
    <property type="entry name" value="Enolase"/>
</dbReference>
<evidence type="ECO:0000256" key="11">
    <source>
        <dbReference type="PIRSR" id="PIRSR001400-3"/>
    </source>
</evidence>
<dbReference type="GO" id="GO:0006096">
    <property type="term" value="P:glycolytic process"/>
    <property type="evidence" value="ECO:0007669"/>
    <property type="project" value="UniProtKB-UniPathway"/>
</dbReference>
<dbReference type="SMART" id="SM01193">
    <property type="entry name" value="Enolase_N"/>
    <property type="match status" value="1"/>
</dbReference>
<proteinExistence type="inferred from homology"/>
<comment type="cofactor">
    <cofactor evidence="11">
        <name>Mg(2+)</name>
        <dbReference type="ChEBI" id="CHEBI:18420"/>
    </cofactor>
    <text evidence="11">Mg(2+) is required for catalysis and for stabilizing the dimer.</text>
</comment>
<feature type="binding site" evidence="11">
    <location>
        <position position="324"/>
    </location>
    <ligand>
        <name>Mg(2+)</name>
        <dbReference type="ChEBI" id="CHEBI:18420"/>
    </ligand>
</feature>
<evidence type="ECO:0000313" key="15">
    <source>
        <dbReference type="EMBL" id="RTG89883.1"/>
    </source>
</evidence>
<dbReference type="GO" id="GO:0000015">
    <property type="term" value="C:phosphopyruvate hydratase complex"/>
    <property type="evidence" value="ECO:0007669"/>
    <property type="project" value="InterPro"/>
</dbReference>
<reference evidence="15 16" key="1">
    <citation type="journal article" date="2019" name="PLoS Pathog.">
        <title>Genome sequence of the bovine parasite Schistosoma bovis Tanzania.</title>
        <authorList>
            <person name="Oey H."/>
            <person name="Zakrzewski M."/>
            <person name="Gobert G."/>
            <person name="Gravermann K."/>
            <person name="Stoye J."/>
            <person name="Jones M."/>
            <person name="Mcmanus D."/>
            <person name="Krause L."/>
        </authorList>
    </citation>
    <scope>NUCLEOTIDE SEQUENCE [LARGE SCALE GENOMIC DNA]</scope>
    <source>
        <strain evidence="15 16">TAN1997</strain>
    </source>
</reference>